<dbReference type="PANTHER" id="PTHR21219:SF3">
    <property type="entry name" value="FI19613P1"/>
    <property type="match status" value="1"/>
</dbReference>
<feature type="region of interest" description="Disordered" evidence="1">
    <location>
        <begin position="409"/>
        <end position="448"/>
    </location>
</feature>
<dbReference type="VEuPathDB" id="VectorBase:BGLB019775"/>
<dbReference type="EnsemblMetazoa" id="BGLB019775-RG">
    <property type="protein sequence ID" value="BGLB019775-PG"/>
    <property type="gene ID" value="BGLB019775"/>
</dbReference>
<dbReference type="EnsemblMetazoa" id="BGLB019775-RA">
    <property type="protein sequence ID" value="BGLB019775-PA"/>
    <property type="gene ID" value="BGLB019775"/>
</dbReference>
<dbReference type="EnsemblMetazoa" id="BGLB019775-RD">
    <property type="protein sequence ID" value="BGLB019775-PD"/>
    <property type="gene ID" value="BGLB019775"/>
</dbReference>
<feature type="compositionally biased region" description="Polar residues" evidence="1">
    <location>
        <begin position="632"/>
        <end position="641"/>
    </location>
</feature>
<sequence>MQQPEPQSNRTGASTTGSSAEEQSSKDMDGPSFYCAYLNFSPISKPPTNLNALQSPIKELYFKYRKSPTGSRSASLKLTQKGVFVSIYEDGAVKNEIFFEFSSVIFVEAVRFLTVKTSSEKKPKALFAPADESKAPLSDKHAFAVEKAFHFLVSSTHPPLVVCVVRRPAGVKALDCHVFALDTVENALHISAVISSTQMPMSPSGNSRGDLADGKAKAGFDRGVRGDVIRTEYGEYSVYRGSNAYEGPPQGQRFSTGGPPMGGPMGGQVGPPLGGPVGPPMGGQVMSPVKNTPMGPASGNMHGGIMLTQENFRDPTVMGQQQMMHETVPGYIYEQQNFRNRPDVIMHVNQRSGDGMENPPYDRGYPSHAGSDQAVRMRMDDVQMRGGQRISGGQIPANNRISSGVYVGGPQFSPRNSDAPTSPPVTSPRSSLAFPPTSPRIHDSGPVFSASNLESRVVEDDPRDPNMAKPVAKVPPHMKGIKVLPTDFRAVKLKAKADKPADYLEDSGGYDNNKDLMDKYREAKENQRDSIYNPVLGKSGSGMGSNYGDDDGFMNFSNRGRIQEDSRDFTTNWQETVREKPPGGLMVDDPAYRRSSPVHYHQYEDNNNKNRYSMPAAYGDQMGRQWGPGPKSSHSSYQMDSQYPAGQDSMDQLARMKDLEIANMFSNYRQQQQGGVRPPGDMYRGRNEFEEGLGYLP</sequence>
<reference evidence="2" key="1">
    <citation type="submission" date="2020-05" db="UniProtKB">
        <authorList>
            <consortium name="EnsemblMetazoa"/>
        </authorList>
    </citation>
    <scope>IDENTIFICATION</scope>
    <source>
        <strain evidence="2">BB02</strain>
    </source>
</reference>
<feature type="region of interest" description="Disordered" evidence="1">
    <location>
        <begin position="1"/>
        <end position="28"/>
    </location>
</feature>
<dbReference type="OrthoDB" id="10007483at2759"/>
<dbReference type="EnsemblMetazoa" id="BGLB019775-RF">
    <property type="protein sequence ID" value="BGLB019775-PF"/>
    <property type="gene ID" value="BGLB019775"/>
</dbReference>
<feature type="region of interest" description="Disordered" evidence="1">
    <location>
        <begin position="670"/>
        <end position="697"/>
    </location>
</feature>
<evidence type="ECO:0008006" key="4">
    <source>
        <dbReference type="Google" id="ProtNLM"/>
    </source>
</evidence>
<evidence type="ECO:0000256" key="1">
    <source>
        <dbReference type="SAM" id="MobiDB-lite"/>
    </source>
</evidence>
<dbReference type="KEGG" id="bgt:106065257"/>
<evidence type="ECO:0000313" key="3">
    <source>
        <dbReference type="Proteomes" id="UP000076420"/>
    </source>
</evidence>
<dbReference type="PANTHER" id="PTHR21219">
    <property type="entry name" value="FI19613P1"/>
    <property type="match status" value="1"/>
</dbReference>
<proteinExistence type="predicted"/>
<organism evidence="2 3">
    <name type="scientific">Biomphalaria glabrata</name>
    <name type="common">Bloodfluke planorb</name>
    <name type="synonym">Freshwater snail</name>
    <dbReference type="NCBI Taxonomy" id="6526"/>
    <lineage>
        <taxon>Eukaryota</taxon>
        <taxon>Metazoa</taxon>
        <taxon>Spiralia</taxon>
        <taxon>Lophotrochozoa</taxon>
        <taxon>Mollusca</taxon>
        <taxon>Gastropoda</taxon>
        <taxon>Heterobranchia</taxon>
        <taxon>Euthyneura</taxon>
        <taxon>Panpulmonata</taxon>
        <taxon>Hygrophila</taxon>
        <taxon>Lymnaeoidea</taxon>
        <taxon>Planorbidae</taxon>
        <taxon>Biomphalaria</taxon>
    </lineage>
</organism>
<dbReference type="EnsemblMetazoa" id="BGLB019775-RC">
    <property type="protein sequence ID" value="BGLB019775-PC"/>
    <property type="gene ID" value="BGLB019775"/>
</dbReference>
<protein>
    <recommendedName>
        <fullName evidence="4">PID domain-containing protein</fullName>
    </recommendedName>
</protein>
<evidence type="ECO:0000313" key="2">
    <source>
        <dbReference type="EnsemblMetazoa" id="BGLB019775-PB"/>
    </source>
</evidence>
<feature type="region of interest" description="Disordered" evidence="1">
    <location>
        <begin position="623"/>
        <end position="644"/>
    </location>
</feature>
<dbReference type="VEuPathDB" id="VectorBase:BGLAX_039294"/>
<dbReference type="EnsemblMetazoa" id="BGLB019775-RB">
    <property type="protein sequence ID" value="BGLB019775-PB"/>
    <property type="gene ID" value="BGLB019775"/>
</dbReference>
<dbReference type="AlphaFoldDB" id="A0A2C9KHI7"/>
<feature type="compositionally biased region" description="Polar residues" evidence="1">
    <location>
        <begin position="1"/>
        <end position="22"/>
    </location>
</feature>
<dbReference type="RefSeq" id="XP_013079491.2">
    <property type="nucleotide sequence ID" value="XM_013224037.2"/>
</dbReference>
<feature type="region of interest" description="Disordered" evidence="1">
    <location>
        <begin position="244"/>
        <end position="263"/>
    </location>
</feature>
<accession>A0A2C9KHI7</accession>
<dbReference type="Proteomes" id="UP000076420">
    <property type="component" value="Unassembled WGS sequence"/>
</dbReference>
<name>A0A2C9KHI7_BIOGL</name>
<gene>
    <name evidence="2" type="primary">106065257</name>
</gene>